<reference evidence="1" key="1">
    <citation type="submission" date="2019-08" db="EMBL/GenBank/DDBJ databases">
        <authorList>
            <person name="Kucharzyk K."/>
            <person name="Murdoch R.W."/>
            <person name="Higgins S."/>
            <person name="Loffler F."/>
        </authorList>
    </citation>
    <scope>NUCLEOTIDE SEQUENCE</scope>
</reference>
<sequence>MPKQIKHNIINNYKEDGAINEIAEDIILEKGNIDIGN</sequence>
<name>A0A645HDC0_9ZZZZ</name>
<comment type="caution">
    <text evidence="1">The sequence shown here is derived from an EMBL/GenBank/DDBJ whole genome shotgun (WGS) entry which is preliminary data.</text>
</comment>
<organism evidence="1">
    <name type="scientific">bioreactor metagenome</name>
    <dbReference type="NCBI Taxonomy" id="1076179"/>
    <lineage>
        <taxon>unclassified sequences</taxon>
        <taxon>metagenomes</taxon>
        <taxon>ecological metagenomes</taxon>
    </lineage>
</organism>
<accession>A0A645HDC0</accession>
<evidence type="ECO:0000313" key="1">
    <source>
        <dbReference type="EMBL" id="MPN36526.1"/>
    </source>
</evidence>
<protein>
    <submittedName>
        <fullName evidence="1">Uncharacterized protein</fullName>
    </submittedName>
</protein>
<proteinExistence type="predicted"/>
<dbReference type="EMBL" id="VSSQ01090697">
    <property type="protein sequence ID" value="MPN36526.1"/>
    <property type="molecule type" value="Genomic_DNA"/>
</dbReference>
<dbReference type="AlphaFoldDB" id="A0A645HDC0"/>
<gene>
    <name evidence="1" type="ORF">SDC9_184035</name>
</gene>